<evidence type="ECO:0000256" key="4">
    <source>
        <dbReference type="ARBA" id="ARBA00023136"/>
    </source>
</evidence>
<feature type="transmembrane region" description="Helical" evidence="6">
    <location>
        <begin position="457"/>
        <end position="475"/>
    </location>
</feature>
<feature type="compositionally biased region" description="Polar residues" evidence="5">
    <location>
        <begin position="20"/>
        <end position="34"/>
    </location>
</feature>
<feature type="transmembrane region" description="Helical" evidence="6">
    <location>
        <begin position="63"/>
        <end position="88"/>
    </location>
</feature>
<dbReference type="PANTHER" id="PTHR42770:SF16">
    <property type="entry name" value="AMINO ACID PERMEASE"/>
    <property type="match status" value="1"/>
</dbReference>
<dbReference type="Gene3D" id="1.20.1740.10">
    <property type="entry name" value="Amino acid/polyamine transporter I"/>
    <property type="match status" value="1"/>
</dbReference>
<sequence length="543" mass="56339">MQHEGHHPTTRNHEKGTHPAMSTGSSFSSETGITRGTADTGGINTYKGEERALRANRLGTPGLLLSVVAASAPLMVVAGVMPTVFGVMGIVGQPLLYIILGVVLMLFSVGYAEMSRHVHNAGAFYAYIARGLGPTAGAGASLVALVAYGAMQVGIYGILGFEVSGIFATYLDIELAWWIPALVSAAVVGVLGWLKIDLNAKVLGVLLVIECALVVIFDIAAVSKPGPEGLSLHAFNPETLTGAGLGTALCFCIAAFVGFEQAPVYAEETSRPQIVVSRVMFLAVGYAALFLAISSWALTVAAGPGSIADTSLKEGPGMLFGLTEERLGSTFTDVLHILFVTGMFAALLSFHNVVARYAFAMGREGLLPARFGRTNRASGAPGTGSLLQSAVSVVIIAAFAFTDDNPVGDPTAPVLRLFTWMGNVGALGVILLMAAASFAVIAFFVKRGAGRAQAPRLVASALAGLALLTIAVFTVRDFDVLVGSGPGSALNWLLPGVIILALVGGLVYGAVLRKAKPEVHARIGLGNEAFQLEKAAESEASRR</sequence>
<feature type="compositionally biased region" description="Basic and acidic residues" evidence="5">
    <location>
        <begin position="1"/>
        <end position="17"/>
    </location>
</feature>
<accession>A0ABN8V6P1</accession>
<feature type="transmembrane region" description="Helical" evidence="6">
    <location>
        <begin position="242"/>
        <end position="259"/>
    </location>
</feature>
<keyword evidence="2 6" id="KW-0812">Transmembrane</keyword>
<feature type="region of interest" description="Disordered" evidence="5">
    <location>
        <begin position="1"/>
        <end position="45"/>
    </location>
</feature>
<evidence type="ECO:0000256" key="1">
    <source>
        <dbReference type="ARBA" id="ARBA00004141"/>
    </source>
</evidence>
<evidence type="ECO:0000259" key="7">
    <source>
        <dbReference type="Pfam" id="PF00324"/>
    </source>
</evidence>
<feature type="transmembrane region" description="Helical" evidence="6">
    <location>
        <begin position="95"/>
        <end position="112"/>
    </location>
</feature>
<dbReference type="Proteomes" id="UP001154015">
    <property type="component" value="Unassembled WGS sequence"/>
</dbReference>
<proteinExistence type="predicted"/>
<evidence type="ECO:0000256" key="6">
    <source>
        <dbReference type="SAM" id="Phobius"/>
    </source>
</evidence>
<feature type="domain" description="Amino acid permease/ SLC12A" evidence="7">
    <location>
        <begin position="84"/>
        <end position="441"/>
    </location>
</feature>
<evidence type="ECO:0000256" key="3">
    <source>
        <dbReference type="ARBA" id="ARBA00022989"/>
    </source>
</evidence>
<reference evidence="8" key="1">
    <citation type="submission" date="2022-03" db="EMBL/GenBank/DDBJ databases">
        <authorList>
            <person name="Leyn A S."/>
        </authorList>
    </citation>
    <scope>NUCLEOTIDE SEQUENCE</scope>
    <source>
        <strain evidence="8">Streptomyces globisporus 4-3</strain>
    </source>
</reference>
<evidence type="ECO:0000256" key="5">
    <source>
        <dbReference type="SAM" id="MobiDB-lite"/>
    </source>
</evidence>
<feature type="transmembrane region" description="Helical" evidence="6">
    <location>
        <begin position="490"/>
        <end position="512"/>
    </location>
</feature>
<feature type="transmembrane region" description="Helical" evidence="6">
    <location>
        <begin position="203"/>
        <end position="222"/>
    </location>
</feature>
<dbReference type="PIRSF" id="PIRSF006060">
    <property type="entry name" value="AA_transporter"/>
    <property type="match status" value="1"/>
</dbReference>
<dbReference type="PANTHER" id="PTHR42770">
    <property type="entry name" value="AMINO ACID TRANSPORTER-RELATED"/>
    <property type="match status" value="1"/>
</dbReference>
<protein>
    <submittedName>
        <fullName evidence="8">Uncharacterized amino acid permease, GabP family</fullName>
    </submittedName>
</protein>
<dbReference type="Pfam" id="PF00324">
    <property type="entry name" value="AA_permease"/>
    <property type="match status" value="1"/>
</dbReference>
<dbReference type="InterPro" id="IPR004841">
    <property type="entry name" value="AA-permease/SLC12A_dom"/>
</dbReference>
<feature type="transmembrane region" description="Helical" evidence="6">
    <location>
        <begin position="124"/>
        <end position="146"/>
    </location>
</feature>
<comment type="subcellular location">
    <subcellularLocation>
        <location evidence="1">Membrane</location>
        <topology evidence="1">Multi-pass membrane protein</topology>
    </subcellularLocation>
</comment>
<name>A0ABN8V6P1_STRGL</name>
<evidence type="ECO:0000313" key="8">
    <source>
        <dbReference type="EMBL" id="CAH9417519.1"/>
    </source>
</evidence>
<evidence type="ECO:0000313" key="9">
    <source>
        <dbReference type="Proteomes" id="UP001154015"/>
    </source>
</evidence>
<keyword evidence="4 6" id="KW-0472">Membrane</keyword>
<keyword evidence="9" id="KW-1185">Reference proteome</keyword>
<keyword evidence="3 6" id="KW-1133">Transmembrane helix</keyword>
<dbReference type="InterPro" id="IPR050367">
    <property type="entry name" value="APC_superfamily"/>
</dbReference>
<feature type="transmembrane region" description="Helical" evidence="6">
    <location>
        <begin position="334"/>
        <end position="359"/>
    </location>
</feature>
<dbReference type="EMBL" id="CAKXYP010000013">
    <property type="protein sequence ID" value="CAH9417519.1"/>
    <property type="molecule type" value="Genomic_DNA"/>
</dbReference>
<feature type="transmembrane region" description="Helical" evidence="6">
    <location>
        <begin position="177"/>
        <end position="196"/>
    </location>
</feature>
<feature type="transmembrane region" description="Helical" evidence="6">
    <location>
        <begin position="421"/>
        <end position="445"/>
    </location>
</feature>
<feature type="transmembrane region" description="Helical" evidence="6">
    <location>
        <begin position="279"/>
        <end position="302"/>
    </location>
</feature>
<evidence type="ECO:0000256" key="2">
    <source>
        <dbReference type="ARBA" id="ARBA00022692"/>
    </source>
</evidence>
<comment type="caution">
    <text evidence="8">The sequence shown here is derived from an EMBL/GenBank/DDBJ whole genome shotgun (WGS) entry which is preliminary data.</text>
</comment>
<organism evidence="8 9">
    <name type="scientific">Streptomyces globisporus</name>
    <dbReference type="NCBI Taxonomy" id="1908"/>
    <lineage>
        <taxon>Bacteria</taxon>
        <taxon>Bacillati</taxon>
        <taxon>Actinomycetota</taxon>
        <taxon>Actinomycetes</taxon>
        <taxon>Kitasatosporales</taxon>
        <taxon>Streptomycetaceae</taxon>
        <taxon>Streptomyces</taxon>
    </lineage>
</organism>
<feature type="transmembrane region" description="Helical" evidence="6">
    <location>
        <begin position="380"/>
        <end position="401"/>
    </location>
</feature>
<gene>
    <name evidence="8" type="ORF">SGL43_04566</name>
</gene>